<organism evidence="3">
    <name type="scientific">Hordeum vulgare subsp. vulgare</name>
    <name type="common">Domesticated barley</name>
    <dbReference type="NCBI Taxonomy" id="112509"/>
    <lineage>
        <taxon>Eukaryota</taxon>
        <taxon>Viridiplantae</taxon>
        <taxon>Streptophyta</taxon>
        <taxon>Embryophyta</taxon>
        <taxon>Tracheophyta</taxon>
        <taxon>Spermatophyta</taxon>
        <taxon>Magnoliopsida</taxon>
        <taxon>Liliopsida</taxon>
        <taxon>Poales</taxon>
        <taxon>Poaceae</taxon>
        <taxon>BOP clade</taxon>
        <taxon>Pooideae</taxon>
        <taxon>Triticodae</taxon>
        <taxon>Triticeae</taxon>
        <taxon>Hordeinae</taxon>
        <taxon>Hordeum</taxon>
    </lineage>
</organism>
<dbReference type="PANTHER" id="PTHR13844">
    <property type="entry name" value="SWI/SNF-RELATED MATRIX-ASSOCIATED ACTIN-DEPENDENT REGULATOR OF CHROMATIN SUBFAMILY D"/>
    <property type="match status" value="1"/>
</dbReference>
<feature type="non-terminal residue" evidence="3">
    <location>
        <position position="1"/>
    </location>
</feature>
<dbReference type="CDD" id="cd10567">
    <property type="entry name" value="SWIB-MDM2_like"/>
    <property type="match status" value="1"/>
</dbReference>
<dbReference type="AlphaFoldDB" id="F2CXT6"/>
<dbReference type="InterPro" id="IPR003121">
    <property type="entry name" value="SWIB_MDM2_domain"/>
</dbReference>
<evidence type="ECO:0000259" key="2">
    <source>
        <dbReference type="PROSITE" id="PS51925"/>
    </source>
</evidence>
<feature type="compositionally biased region" description="Basic and acidic residues" evidence="1">
    <location>
        <begin position="1"/>
        <end position="20"/>
    </location>
</feature>
<dbReference type="InterPro" id="IPR036885">
    <property type="entry name" value="SWIB_MDM2_dom_sf"/>
</dbReference>
<feature type="region of interest" description="Disordered" evidence="1">
    <location>
        <begin position="1"/>
        <end position="34"/>
    </location>
</feature>
<dbReference type="PROSITE" id="PS51925">
    <property type="entry name" value="SWIB_MDM2"/>
    <property type="match status" value="1"/>
</dbReference>
<proteinExistence type="evidence at transcript level"/>
<dbReference type="Pfam" id="PF02201">
    <property type="entry name" value="SWIB"/>
    <property type="match status" value="1"/>
</dbReference>
<sequence>QPLSKEKPPRRSDPREETPKWRPHPCSPPSSPLSLLRPSASFARLRRAAPTAAVVVRAAAKSTAAAAAPNKKRAATGITIPRPVSPALQAFMGAAEVPRTEAMKRIWAYIKQNNLQDPEDKKIIVCDEKLKALFAGRERVGFLEVAKLLSPHFVKVP</sequence>
<name>F2CXT6_HORVV</name>
<dbReference type="InterPro" id="IPR019835">
    <property type="entry name" value="SWIB_domain"/>
</dbReference>
<evidence type="ECO:0000256" key="1">
    <source>
        <dbReference type="SAM" id="MobiDB-lite"/>
    </source>
</evidence>
<protein>
    <submittedName>
        <fullName evidence="3">Predicted protein</fullName>
    </submittedName>
</protein>
<accession>F2CXT6</accession>
<feature type="domain" description="DM2" evidence="2">
    <location>
        <begin position="77"/>
        <end position="155"/>
    </location>
</feature>
<dbReference type="EMBL" id="AK356440">
    <property type="protein sequence ID" value="BAJ87657.1"/>
    <property type="molecule type" value="mRNA"/>
</dbReference>
<dbReference type="SUPFAM" id="SSF47592">
    <property type="entry name" value="SWIB/MDM2 domain"/>
    <property type="match status" value="1"/>
</dbReference>
<dbReference type="Gene3D" id="1.10.245.10">
    <property type="entry name" value="SWIB/MDM2 domain"/>
    <property type="match status" value="1"/>
</dbReference>
<dbReference type="SMART" id="SM00151">
    <property type="entry name" value="SWIB"/>
    <property type="match status" value="1"/>
</dbReference>
<evidence type="ECO:0000313" key="3">
    <source>
        <dbReference type="EMBL" id="BAJ87657.1"/>
    </source>
</evidence>
<reference evidence="3" key="1">
    <citation type="journal article" date="2011" name="Plant Physiol.">
        <title>Comprehensive sequence analysis of 24,783 barley full-length cDNAs derived from 12 clone libraries.</title>
        <authorList>
            <person name="Matsumoto T."/>
            <person name="Tanaka T."/>
            <person name="Sakai H."/>
            <person name="Amano N."/>
            <person name="Kanamori H."/>
            <person name="Kurita K."/>
            <person name="Kikuta A."/>
            <person name="Kamiya K."/>
            <person name="Yamamoto M."/>
            <person name="Ikawa H."/>
            <person name="Fujii N."/>
            <person name="Hori K."/>
            <person name="Itoh T."/>
            <person name="Sato K."/>
        </authorList>
    </citation>
    <scope>NUCLEOTIDE SEQUENCE</scope>
    <source>
        <tissue evidence="3">Shoot</tissue>
    </source>
</reference>